<keyword evidence="4 7" id="KW-0574">Periplasm</keyword>
<name>F5RGL8_METUF</name>
<proteinExistence type="inferred from homology"/>
<feature type="chain" id="PRO_5003331050" description="Thiol:disulfide interchange protein" evidence="9">
    <location>
        <begin position="24"/>
        <end position="212"/>
    </location>
</feature>
<keyword evidence="12" id="KW-1185">Reference proteome</keyword>
<keyword evidence="5 7" id="KW-1015">Disulfide bond</keyword>
<evidence type="ECO:0000256" key="9">
    <source>
        <dbReference type="SAM" id="SignalP"/>
    </source>
</evidence>
<dbReference type="GO" id="GO:0015036">
    <property type="term" value="F:disulfide oxidoreductase activity"/>
    <property type="evidence" value="ECO:0007669"/>
    <property type="project" value="UniProtKB-ARBA"/>
</dbReference>
<dbReference type="Proteomes" id="UP000005019">
    <property type="component" value="Unassembled WGS sequence"/>
</dbReference>
<sequence>MKFGFKTLAALALAGFMSMGVGAAPLTDKDFREIRPAQSTEPGNKVEVIEFFWYGCPHCFDLEPTLKKWLSKMPSDVTFKRVPAIFRQSWVPGAQTYYTLETLGELDRLHGKVFDAIHVDRQPFNDIGAISTWMGKNGIDAKKFEETAKSFAVSGKVQRAQQMSAAYQLTGVPALVVDGKYIALGNSYEAMLVNLDALIERARAERAAAGKK</sequence>
<dbReference type="InterPro" id="IPR013766">
    <property type="entry name" value="Thioredoxin_domain"/>
</dbReference>
<feature type="signal peptide" evidence="9">
    <location>
        <begin position="1"/>
        <end position="23"/>
    </location>
</feature>
<dbReference type="InterPro" id="IPR050824">
    <property type="entry name" value="Thiol_disulfide_DsbA"/>
</dbReference>
<dbReference type="STRING" id="1000565.METUNv1_03311"/>
<dbReference type="InterPro" id="IPR023205">
    <property type="entry name" value="DsbA/DsbL"/>
</dbReference>
<dbReference type="EMBL" id="AFHG01000057">
    <property type="protein sequence ID" value="EGK70406.1"/>
    <property type="molecule type" value="Genomic_DNA"/>
</dbReference>
<keyword evidence="3 9" id="KW-0732">Signal</keyword>
<dbReference type="PIRSF" id="PIRSF001488">
    <property type="entry name" value="Tdi_protein"/>
    <property type="match status" value="1"/>
</dbReference>
<evidence type="ECO:0000256" key="4">
    <source>
        <dbReference type="ARBA" id="ARBA00022764"/>
    </source>
</evidence>
<dbReference type="InterPro" id="IPR001853">
    <property type="entry name" value="DSBA-like_thioredoxin_dom"/>
</dbReference>
<organism evidence="11 12">
    <name type="scientific">Methyloversatilis universalis (strain ATCC BAA-1314 / DSM 25237 / JCM 13912 / CCUG 52030 / FAM5)</name>
    <dbReference type="NCBI Taxonomy" id="1000565"/>
    <lineage>
        <taxon>Bacteria</taxon>
        <taxon>Pseudomonadati</taxon>
        <taxon>Pseudomonadota</taxon>
        <taxon>Betaproteobacteria</taxon>
        <taxon>Nitrosomonadales</taxon>
        <taxon>Sterolibacteriaceae</taxon>
        <taxon>Methyloversatilis</taxon>
    </lineage>
</organism>
<dbReference type="PROSITE" id="PS51352">
    <property type="entry name" value="THIOREDOXIN_2"/>
    <property type="match status" value="1"/>
</dbReference>
<evidence type="ECO:0000256" key="7">
    <source>
        <dbReference type="PIRNR" id="PIRNR001488"/>
    </source>
</evidence>
<evidence type="ECO:0000256" key="6">
    <source>
        <dbReference type="ARBA" id="ARBA00023284"/>
    </source>
</evidence>
<dbReference type="AlphaFoldDB" id="F5RGL8"/>
<evidence type="ECO:0000259" key="10">
    <source>
        <dbReference type="PROSITE" id="PS51352"/>
    </source>
</evidence>
<evidence type="ECO:0000256" key="5">
    <source>
        <dbReference type="ARBA" id="ARBA00023157"/>
    </source>
</evidence>
<evidence type="ECO:0000313" key="11">
    <source>
        <dbReference type="EMBL" id="EGK70406.1"/>
    </source>
</evidence>
<evidence type="ECO:0000256" key="2">
    <source>
        <dbReference type="ARBA" id="ARBA00005791"/>
    </source>
</evidence>
<dbReference type="InterPro" id="IPR017937">
    <property type="entry name" value="Thioredoxin_CS"/>
</dbReference>
<dbReference type="InterPro" id="IPR036249">
    <property type="entry name" value="Thioredoxin-like_sf"/>
</dbReference>
<dbReference type="PROSITE" id="PS00194">
    <property type="entry name" value="THIOREDOXIN_1"/>
    <property type="match status" value="1"/>
</dbReference>
<dbReference type="PANTHER" id="PTHR35891">
    <property type="entry name" value="THIOL:DISULFIDE INTERCHANGE PROTEIN DSBA"/>
    <property type="match status" value="1"/>
</dbReference>
<reference evidence="11 12" key="1">
    <citation type="journal article" date="2011" name="J. Bacteriol.">
        <title>Genome sequence of Methyloversatilis universalis FAM5T, a methylotrophic representative of the order Rhodocyclales.</title>
        <authorList>
            <person name="Kittichotirat W."/>
            <person name="Good N.M."/>
            <person name="Hall R."/>
            <person name="Bringel F."/>
            <person name="Lajus A."/>
            <person name="Medigue C."/>
            <person name="Smalley N.E."/>
            <person name="Beck D."/>
            <person name="Bumgarner R."/>
            <person name="Vuilleumier S."/>
            <person name="Kalyuzhnaya M.G."/>
        </authorList>
    </citation>
    <scope>NUCLEOTIDE SEQUENCE [LARGE SCALE GENOMIC DNA]</scope>
    <source>
        <strain evidence="12">ATCC BAA-1314 / JCM 13912 / FAM5</strain>
    </source>
</reference>
<feature type="domain" description="Thioredoxin" evidence="10">
    <location>
        <begin position="7"/>
        <end position="153"/>
    </location>
</feature>
<dbReference type="GO" id="GO:0042597">
    <property type="term" value="C:periplasmic space"/>
    <property type="evidence" value="ECO:0007669"/>
    <property type="project" value="UniProtKB-SubCell"/>
</dbReference>
<dbReference type="CDD" id="cd03019">
    <property type="entry name" value="DsbA_DsbA"/>
    <property type="match status" value="1"/>
</dbReference>
<gene>
    <name evidence="11" type="ORF">METUNv1_03311</name>
</gene>
<evidence type="ECO:0000256" key="8">
    <source>
        <dbReference type="PIRSR" id="PIRSR001488-1"/>
    </source>
</evidence>
<dbReference type="Gene3D" id="3.40.30.10">
    <property type="entry name" value="Glutaredoxin"/>
    <property type="match status" value="1"/>
</dbReference>
<dbReference type="RefSeq" id="WP_008063631.1">
    <property type="nucleotide sequence ID" value="NZ_AFHG01000057.1"/>
</dbReference>
<feature type="disulfide bond" description="Redox-active" evidence="8">
    <location>
        <begin position="56"/>
        <end position="59"/>
    </location>
</feature>
<comment type="similarity">
    <text evidence="2">Belongs to the thioredoxin family. DsbA subfamily.</text>
</comment>
<dbReference type="SUPFAM" id="SSF52833">
    <property type="entry name" value="Thioredoxin-like"/>
    <property type="match status" value="1"/>
</dbReference>
<evidence type="ECO:0000256" key="3">
    <source>
        <dbReference type="ARBA" id="ARBA00022729"/>
    </source>
</evidence>
<protein>
    <recommendedName>
        <fullName evidence="7">Thiol:disulfide interchange protein</fullName>
    </recommendedName>
</protein>
<dbReference type="Pfam" id="PF01323">
    <property type="entry name" value="DSBA"/>
    <property type="match status" value="1"/>
</dbReference>
<accession>F5RGL8</accession>
<comment type="subcellular location">
    <subcellularLocation>
        <location evidence="1 7">Periplasm</location>
    </subcellularLocation>
</comment>
<dbReference type="OrthoDB" id="9784896at2"/>
<evidence type="ECO:0000256" key="1">
    <source>
        <dbReference type="ARBA" id="ARBA00004418"/>
    </source>
</evidence>
<evidence type="ECO:0000313" key="12">
    <source>
        <dbReference type="Proteomes" id="UP000005019"/>
    </source>
</evidence>
<comment type="caution">
    <text evidence="11">The sequence shown here is derived from an EMBL/GenBank/DDBJ whole genome shotgun (WGS) entry which is preliminary data.</text>
</comment>
<dbReference type="eggNOG" id="COG1651">
    <property type="taxonomic scope" value="Bacteria"/>
</dbReference>
<keyword evidence="6" id="KW-0676">Redox-active center</keyword>
<dbReference type="PANTHER" id="PTHR35891:SF3">
    <property type="entry name" value="THIOL:DISULFIDE INTERCHANGE PROTEIN DSBL"/>
    <property type="match status" value="1"/>
</dbReference>